<dbReference type="EMBL" id="CAJVQB010121192">
    <property type="protein sequence ID" value="CAG8853195.1"/>
    <property type="molecule type" value="Genomic_DNA"/>
</dbReference>
<sequence length="45" mass="5018">QRIAEVVQARVHADNSASVNDLQRVKHGIRRVVGILKSRCAYCVT</sequence>
<feature type="non-terminal residue" evidence="1">
    <location>
        <position position="45"/>
    </location>
</feature>
<comment type="caution">
    <text evidence="1">The sequence shown here is derived from an EMBL/GenBank/DDBJ whole genome shotgun (WGS) entry which is preliminary data.</text>
</comment>
<organism evidence="1 2">
    <name type="scientific">Gigaspora margarita</name>
    <dbReference type="NCBI Taxonomy" id="4874"/>
    <lineage>
        <taxon>Eukaryota</taxon>
        <taxon>Fungi</taxon>
        <taxon>Fungi incertae sedis</taxon>
        <taxon>Mucoromycota</taxon>
        <taxon>Glomeromycotina</taxon>
        <taxon>Glomeromycetes</taxon>
        <taxon>Diversisporales</taxon>
        <taxon>Gigasporaceae</taxon>
        <taxon>Gigaspora</taxon>
    </lineage>
</organism>
<accession>A0ABN7XEJ9</accession>
<dbReference type="Proteomes" id="UP000789901">
    <property type="component" value="Unassembled WGS sequence"/>
</dbReference>
<keyword evidence="2" id="KW-1185">Reference proteome</keyword>
<evidence type="ECO:0000313" key="2">
    <source>
        <dbReference type="Proteomes" id="UP000789901"/>
    </source>
</evidence>
<reference evidence="1 2" key="1">
    <citation type="submission" date="2021-06" db="EMBL/GenBank/DDBJ databases">
        <authorList>
            <person name="Kallberg Y."/>
            <person name="Tangrot J."/>
            <person name="Rosling A."/>
        </authorList>
    </citation>
    <scope>NUCLEOTIDE SEQUENCE [LARGE SCALE GENOMIC DNA]</scope>
    <source>
        <strain evidence="1 2">120-4 pot B 10/14</strain>
    </source>
</reference>
<evidence type="ECO:0000313" key="1">
    <source>
        <dbReference type="EMBL" id="CAG8853195.1"/>
    </source>
</evidence>
<name>A0ABN7XEJ9_GIGMA</name>
<protein>
    <submittedName>
        <fullName evidence="1">30627_t:CDS:1</fullName>
    </submittedName>
</protein>
<feature type="non-terminal residue" evidence="1">
    <location>
        <position position="1"/>
    </location>
</feature>
<gene>
    <name evidence="1" type="ORF">GMARGA_LOCUS42016</name>
</gene>
<proteinExistence type="predicted"/>